<dbReference type="Pfam" id="PF13558">
    <property type="entry name" value="SbcC_Walker_B"/>
    <property type="match status" value="1"/>
</dbReference>
<dbReference type="InterPro" id="IPR027417">
    <property type="entry name" value="P-loop_NTPase"/>
</dbReference>
<comment type="similarity">
    <text evidence="1">Belongs to the SMC family. SbcC subfamily.</text>
</comment>
<dbReference type="PANTHER" id="PTHR32114:SF2">
    <property type="entry name" value="ABC TRANSPORTER ABCH.3"/>
    <property type="match status" value="1"/>
</dbReference>
<evidence type="ECO:0000256" key="4">
    <source>
        <dbReference type="SAM" id="Coils"/>
    </source>
</evidence>
<comment type="caution">
    <text evidence="7">The sequence shown here is derived from an EMBL/GenBank/DDBJ whole genome shotgun (WGS) entry which is preliminary data.</text>
</comment>
<dbReference type="EMBL" id="SMMX01000001">
    <property type="protein sequence ID" value="TDA23207.1"/>
    <property type="molecule type" value="Genomic_DNA"/>
</dbReference>
<evidence type="ECO:0000256" key="2">
    <source>
        <dbReference type="ARBA" id="ARBA00011322"/>
    </source>
</evidence>
<organism evidence="7 8">
    <name type="scientific">Extibacter muris</name>
    <dbReference type="NCBI Taxonomy" id="1796622"/>
    <lineage>
        <taxon>Bacteria</taxon>
        <taxon>Bacillati</taxon>
        <taxon>Bacillota</taxon>
        <taxon>Clostridia</taxon>
        <taxon>Lachnospirales</taxon>
        <taxon>Lachnospiraceae</taxon>
        <taxon>Extibacter</taxon>
    </lineage>
</organism>
<reference evidence="7 8" key="1">
    <citation type="journal article" date="2016" name="Nat. Microbiol.">
        <title>The Mouse Intestinal Bacterial Collection (miBC) provides host-specific insight into cultured diversity and functional potential of the gut microbiota.</title>
        <authorList>
            <person name="Lagkouvardos I."/>
            <person name="Pukall R."/>
            <person name="Abt B."/>
            <person name="Foesel B.U."/>
            <person name="Meier-Kolthoff J.P."/>
            <person name="Kumar N."/>
            <person name="Bresciani A."/>
            <person name="Martinez I."/>
            <person name="Just S."/>
            <person name="Ziegler C."/>
            <person name="Brugiroux S."/>
            <person name="Garzetti D."/>
            <person name="Wenning M."/>
            <person name="Bui T.P."/>
            <person name="Wang J."/>
            <person name="Hugenholtz F."/>
            <person name="Plugge C.M."/>
            <person name="Peterson D.A."/>
            <person name="Hornef M.W."/>
            <person name="Baines J.F."/>
            <person name="Smidt H."/>
            <person name="Walter J."/>
            <person name="Kristiansen K."/>
            <person name="Nielsen H.B."/>
            <person name="Haller D."/>
            <person name="Overmann J."/>
            <person name="Stecher B."/>
            <person name="Clavel T."/>
        </authorList>
    </citation>
    <scope>NUCLEOTIDE SEQUENCE [LARGE SCALE GENOMIC DNA]</scope>
    <source>
        <strain evidence="7 8">DSM 28560</strain>
    </source>
</reference>
<evidence type="ECO:0000313" key="7">
    <source>
        <dbReference type="EMBL" id="TDA23207.1"/>
    </source>
</evidence>
<dbReference type="RefSeq" id="WP_132273744.1">
    <property type="nucleotide sequence ID" value="NZ_JAOBST010000035.1"/>
</dbReference>
<protein>
    <recommendedName>
        <fullName evidence="3">Nuclease SbcCD subunit C</fullName>
    </recommendedName>
</protein>
<dbReference type="Gene3D" id="3.40.50.300">
    <property type="entry name" value="P-loop containing nucleotide triphosphate hydrolases"/>
    <property type="match status" value="2"/>
</dbReference>
<feature type="compositionally biased region" description="Basic and acidic residues" evidence="5">
    <location>
        <begin position="554"/>
        <end position="567"/>
    </location>
</feature>
<name>A0A4R4FHN4_9FIRM</name>
<gene>
    <name evidence="7" type="ORF">E1963_00150</name>
</gene>
<evidence type="ECO:0000256" key="1">
    <source>
        <dbReference type="ARBA" id="ARBA00006930"/>
    </source>
</evidence>
<dbReference type="Proteomes" id="UP000295710">
    <property type="component" value="Unassembled WGS sequence"/>
</dbReference>
<dbReference type="AlphaFoldDB" id="A0A4R4FHN4"/>
<dbReference type="InterPro" id="IPR038729">
    <property type="entry name" value="Rad50/SbcC_AAA"/>
</dbReference>
<evidence type="ECO:0000313" key="8">
    <source>
        <dbReference type="Proteomes" id="UP000295710"/>
    </source>
</evidence>
<feature type="coiled-coil region" evidence="4">
    <location>
        <begin position="652"/>
        <end position="843"/>
    </location>
</feature>
<evidence type="ECO:0000256" key="3">
    <source>
        <dbReference type="ARBA" id="ARBA00013368"/>
    </source>
</evidence>
<feature type="coiled-coil region" evidence="4">
    <location>
        <begin position="266"/>
        <end position="306"/>
    </location>
</feature>
<dbReference type="PANTHER" id="PTHR32114">
    <property type="entry name" value="ABC TRANSPORTER ABCH.3"/>
    <property type="match status" value="1"/>
</dbReference>
<feature type="coiled-coil region" evidence="4">
    <location>
        <begin position="187"/>
        <end position="228"/>
    </location>
</feature>
<proteinExistence type="inferred from homology"/>
<sequence>MKPLRLVMSAFGSYAGRTELDFTKVQAGIFLITGDTGAGKTTIFDAVTYALYDQTSGGRRDGSMMRSQYASEDVETYVEYTFSYREDVYTVRRNPEYMRLGRRRHADGSPRLVREAPKVELTLPDGKAYHGRKREIDQKIADIIGLDADQFTQIAMIAQGDFLKLLHAESKERKKIFTKIFHTRLYYRVQEELKRQASKLYSELEDNAKSARREAERAECEADSQYSEDWEALKRLPIPDSEETLRLLGLIIREGTEREQVKKKEAARLQEQLDRVNGAMKEGETLNRLFQAYEEAGEEERRLLDEKDAFRKIAADVSCARRVERVCLKEEELHSIKASAAESGQNLIRLERKGREAAGAARAAAAEEERAEEELGRKEPAYTEVLMRLKDAMQQYDELEQYEAETGRLSGLLDETRSQSARAEEEEQRLAAYCGSLKKERESLSGSPAEKERLTAKAKALDERVKEVGALEQAAQNIRTLVMECGAKQRHEEECSAAYRDALEIYEQKYRAFLNEQAGVLADSLVKGRPCPVCGSCEHPSPARLSESAPSQEEVEKAKESRDEAERIRQGAAEELRETAGRLRTERELFARAYGKLFDIEKPADCEENLPDMERRIKAAGEACLQDMADLKQALLQTERNVSRYGFVCTEYEEAEHKLAQKQSEIKDIDGRLRQLEGRYGRQSALAEERKKQLDFHSKEEAEARQKDAAHQLEELRNRLKRAREQHQKVLHELKRTEGERDGELKRREQLETLCQKAEEAYRRTLAEEGFAEEEEYEKKKGLLDTKEEMAASLERYEAQVRENRAALQLLGTQVEGKKRIDIATLGEEADRIARKLEGLRGEQIRLAGINSKNREIKEELRKTFERKGGLQKRYELVGNLSRTANGNLSGSVKLDFETYVQRQYFKQIIQAANKRLVQMTNNGFLLQCRDMKSLGSQGQAGLDLDVLHLLSGAVRDVKTLSGGESFMAALCMALGLADIVQNTAGAVHLDTMFVDEGFGSLDDTSRDQAIRVLNELAGYSRLIGIISHVNELKEQIDHKLVVTKTEKGSSIRWSFD</sequence>
<feature type="domain" description="Rad50/SbcC-type AAA" evidence="6">
    <location>
        <begin position="5"/>
        <end position="214"/>
    </location>
</feature>
<keyword evidence="4" id="KW-0175">Coiled coil</keyword>
<dbReference type="Pfam" id="PF13476">
    <property type="entry name" value="AAA_23"/>
    <property type="match status" value="1"/>
</dbReference>
<evidence type="ECO:0000259" key="6">
    <source>
        <dbReference type="Pfam" id="PF13476"/>
    </source>
</evidence>
<evidence type="ECO:0000256" key="5">
    <source>
        <dbReference type="SAM" id="MobiDB-lite"/>
    </source>
</evidence>
<keyword evidence="8" id="KW-1185">Reference proteome</keyword>
<accession>A0A4R4FHN4</accession>
<feature type="region of interest" description="Disordered" evidence="5">
    <location>
        <begin position="539"/>
        <end position="567"/>
    </location>
</feature>
<dbReference type="SUPFAM" id="SSF52540">
    <property type="entry name" value="P-loop containing nucleoside triphosphate hydrolases"/>
    <property type="match status" value="1"/>
</dbReference>
<comment type="subunit">
    <text evidence="2">Heterodimer of SbcC and SbcD.</text>
</comment>